<keyword evidence="3" id="KW-1185">Reference proteome</keyword>
<dbReference type="AlphaFoldDB" id="A0A1X7NDG2"/>
<accession>A0A1X7NDG2</accession>
<name>A0A1X7NDG2_9HYPH</name>
<sequence length="227" mass="24030">MESAETRALTPAARADEVFARAQRHSRLVRWLKVWLPGLAVAGVVGFIGWSYLSIPTVAGIDIEGAAISDGKLVMANPKLDGFTRDKLPYTMTAVRAIQDLGNTSVIHLEGIDAKLPVDPKNTAKVVAKSGVYDNGNNTLVIDSPMTVTTTDGMTANLNSANLDMNAGTMSTGDPVEILLNGSKIKALSMNMADNGRVIVFENRVRVDIEPSKKSGEAASGGGNAYN</sequence>
<dbReference type="Proteomes" id="UP000193083">
    <property type="component" value="Unassembled WGS sequence"/>
</dbReference>
<evidence type="ECO:0000313" key="2">
    <source>
        <dbReference type="EMBL" id="SMH35726.1"/>
    </source>
</evidence>
<dbReference type="EMBL" id="FXBL01000004">
    <property type="protein sequence ID" value="SMH35726.1"/>
    <property type="molecule type" value="Genomic_DNA"/>
</dbReference>
<feature type="transmembrane region" description="Helical" evidence="1">
    <location>
        <begin position="34"/>
        <end position="53"/>
    </location>
</feature>
<reference evidence="3" key="1">
    <citation type="submission" date="2017-04" db="EMBL/GenBank/DDBJ databases">
        <authorList>
            <person name="Varghese N."/>
            <person name="Submissions S."/>
        </authorList>
    </citation>
    <scope>NUCLEOTIDE SEQUENCE [LARGE SCALE GENOMIC DNA]</scope>
    <source>
        <strain evidence="3">B5P</strain>
    </source>
</reference>
<dbReference type="OrthoDB" id="7873824at2"/>
<proteinExistence type="predicted"/>
<evidence type="ECO:0000313" key="3">
    <source>
        <dbReference type="Proteomes" id="UP000193083"/>
    </source>
</evidence>
<dbReference type="InterPro" id="IPR010664">
    <property type="entry name" value="LipoPS_assembly_LptC-rel"/>
</dbReference>
<keyword evidence="1" id="KW-0472">Membrane</keyword>
<evidence type="ECO:0000256" key="1">
    <source>
        <dbReference type="SAM" id="Phobius"/>
    </source>
</evidence>
<dbReference type="Pfam" id="PF06835">
    <property type="entry name" value="LptC"/>
    <property type="match status" value="1"/>
</dbReference>
<organism evidence="2 3">
    <name type="scientific">Mesorhizobium australicum</name>
    <dbReference type="NCBI Taxonomy" id="536018"/>
    <lineage>
        <taxon>Bacteria</taxon>
        <taxon>Pseudomonadati</taxon>
        <taxon>Pseudomonadota</taxon>
        <taxon>Alphaproteobacteria</taxon>
        <taxon>Hyphomicrobiales</taxon>
        <taxon>Phyllobacteriaceae</taxon>
        <taxon>Mesorhizobium</taxon>
    </lineage>
</organism>
<keyword evidence="1" id="KW-1133">Transmembrane helix</keyword>
<dbReference type="RefSeq" id="WP_139832445.1">
    <property type="nucleotide sequence ID" value="NZ_FXBL01000004.1"/>
</dbReference>
<keyword evidence="1" id="KW-0812">Transmembrane</keyword>
<protein>
    <submittedName>
        <fullName evidence="2">Lipopolysaccharide export system protein LptC</fullName>
    </submittedName>
</protein>
<gene>
    <name evidence="2" type="ORF">SAMN02982922_1633</name>
</gene>